<dbReference type="RefSeq" id="XP_007333083.1">
    <property type="nucleotide sequence ID" value="XM_007333021.1"/>
</dbReference>
<dbReference type="EMBL" id="JH971403">
    <property type="protein sequence ID" value="EKM76368.1"/>
    <property type="molecule type" value="Genomic_DNA"/>
</dbReference>
<evidence type="ECO:0000313" key="1">
    <source>
        <dbReference type="EMBL" id="EKM76368.1"/>
    </source>
</evidence>
<name>K5WZT3_AGABU</name>
<reference evidence="2" key="1">
    <citation type="journal article" date="2012" name="Proc. Natl. Acad. Sci. U.S.A.">
        <title>Genome sequence of the button mushroom Agaricus bisporus reveals mechanisms governing adaptation to a humic-rich ecological niche.</title>
        <authorList>
            <person name="Morin E."/>
            <person name="Kohler A."/>
            <person name="Baker A.R."/>
            <person name="Foulongne-Oriol M."/>
            <person name="Lombard V."/>
            <person name="Nagy L.G."/>
            <person name="Ohm R.A."/>
            <person name="Patyshakuliyeva A."/>
            <person name="Brun A."/>
            <person name="Aerts A.L."/>
            <person name="Bailey A.M."/>
            <person name="Billette C."/>
            <person name="Coutinho P.M."/>
            <person name="Deakin G."/>
            <person name="Doddapaneni H."/>
            <person name="Floudas D."/>
            <person name="Grimwood J."/>
            <person name="Hilden K."/>
            <person name="Kuees U."/>
            <person name="LaButti K.M."/>
            <person name="Lapidus A."/>
            <person name="Lindquist E.A."/>
            <person name="Lucas S.M."/>
            <person name="Murat C."/>
            <person name="Riley R.W."/>
            <person name="Salamov A.A."/>
            <person name="Schmutz J."/>
            <person name="Subramanian V."/>
            <person name="Woesten H.A.B."/>
            <person name="Xu J."/>
            <person name="Eastwood D.C."/>
            <person name="Foster G.D."/>
            <person name="Sonnenberg A.S."/>
            <person name="Cullen D."/>
            <person name="de Vries R.P."/>
            <person name="Lundell T."/>
            <person name="Hibbett D.S."/>
            <person name="Henrissat B."/>
            <person name="Burton K.S."/>
            <person name="Kerrigan R.W."/>
            <person name="Challen M.P."/>
            <person name="Grigoriev I.V."/>
            <person name="Martin F."/>
        </authorList>
    </citation>
    <scope>NUCLEOTIDE SEQUENCE [LARGE SCALE GENOMIC DNA]</scope>
    <source>
        <strain evidence="2">JB137-S8 / ATCC MYA-4627 / FGSC 10392</strain>
    </source>
</reference>
<dbReference type="Proteomes" id="UP000008493">
    <property type="component" value="Unassembled WGS sequence"/>
</dbReference>
<organism evidence="1 2">
    <name type="scientific">Agaricus bisporus var. burnettii (strain JB137-S8 / ATCC MYA-4627 / FGSC 10392)</name>
    <name type="common">White button mushroom</name>
    <dbReference type="NCBI Taxonomy" id="597362"/>
    <lineage>
        <taxon>Eukaryota</taxon>
        <taxon>Fungi</taxon>
        <taxon>Dikarya</taxon>
        <taxon>Basidiomycota</taxon>
        <taxon>Agaricomycotina</taxon>
        <taxon>Agaricomycetes</taxon>
        <taxon>Agaricomycetidae</taxon>
        <taxon>Agaricales</taxon>
        <taxon>Agaricineae</taxon>
        <taxon>Agaricaceae</taxon>
        <taxon>Agaricus</taxon>
    </lineage>
</organism>
<proteinExistence type="predicted"/>
<protein>
    <submittedName>
        <fullName evidence="1">Uncharacterized protein</fullName>
    </submittedName>
</protein>
<dbReference type="AlphaFoldDB" id="K5WZT3"/>
<dbReference type="HOGENOM" id="CLU_2580158_0_0_1"/>
<evidence type="ECO:0000313" key="2">
    <source>
        <dbReference type="Proteomes" id="UP000008493"/>
    </source>
</evidence>
<dbReference type="GeneID" id="18832208"/>
<sequence length="81" mass="8914">LINAGFVNVKVVEKRGLPLGSWGGEIGIGGMNIISQFLRSLKESIIREGGFGMMETGEDSCETTPATFYEYWLFVAQKPQL</sequence>
<gene>
    <name evidence="1" type="ORF">AGABI1DRAFT_87322</name>
</gene>
<dbReference type="KEGG" id="abp:AGABI1DRAFT87322"/>
<dbReference type="OrthoDB" id="184880at2759"/>
<keyword evidence="2" id="KW-1185">Reference proteome</keyword>
<accession>K5WZT3</accession>
<feature type="non-terminal residue" evidence="1">
    <location>
        <position position="81"/>
    </location>
</feature>
<dbReference type="InParanoid" id="K5WZT3"/>